<organism evidence="3">
    <name type="scientific">Streptomyces davaonensis (strain DSM 101723 / JCM 4913 / KCC S-0913 / 768)</name>
    <dbReference type="NCBI Taxonomy" id="1214101"/>
    <lineage>
        <taxon>Bacteria</taxon>
        <taxon>Bacillati</taxon>
        <taxon>Actinomycetota</taxon>
        <taxon>Actinomycetes</taxon>
        <taxon>Kitasatosporales</taxon>
        <taxon>Streptomycetaceae</taxon>
        <taxon>Streptomyces</taxon>
    </lineage>
</organism>
<sequence length="288" mass="32936">MPAWKKPDLLEGPLKDLNDALHALHKRAGYPPARRLQARIGKEVFSHTKIHDALTKALLPTRGVVELVVRELAKMARPPIDDIEAEVNRFAALWHAAHGDAPEAAPDHASDRAEGPMGDLGAARSTKRESEGEIQMRAATAHVYQTLVELKRLRPDPNHEWDLYLRTAGEERLAAVEAELGPRDEEGSKIWQDEWERLIQQLEVQTLDIDDTALRERIKDAREFMEWHTETFRVLRWPERKTRLIAARYAMESIEAFRGGDPLPEPSKEYVEMRGVSDLMDELDAERR</sequence>
<protein>
    <submittedName>
        <fullName evidence="2">Uncharacterized protein</fullName>
    </submittedName>
</protein>
<dbReference type="PATRIC" id="fig|1214101.3.peg.8679"/>
<dbReference type="KEGG" id="sdv:BN159_p102"/>
<geneLocation type="plasmid" evidence="2 3">
    <name>pSDA1</name>
</geneLocation>
<dbReference type="HOGENOM" id="CLU_966158_0_0_11"/>
<gene>
    <name evidence="2" type="ORF">BN159_p102</name>
</gene>
<evidence type="ECO:0000313" key="3">
    <source>
        <dbReference type="Proteomes" id="UP000008043"/>
    </source>
</evidence>
<dbReference type="eggNOG" id="ENOG502ZWA3">
    <property type="taxonomic scope" value="Bacteria"/>
</dbReference>
<dbReference type="EMBL" id="HE971710">
    <property type="protein sequence ID" value="CCK32974.1"/>
    <property type="molecule type" value="Genomic_DNA"/>
</dbReference>
<dbReference type="AlphaFoldDB" id="K4RH45"/>
<accession>K4RH45</accession>
<feature type="region of interest" description="Disordered" evidence="1">
    <location>
        <begin position="101"/>
        <end position="130"/>
    </location>
</feature>
<evidence type="ECO:0000256" key="1">
    <source>
        <dbReference type="SAM" id="MobiDB-lite"/>
    </source>
</evidence>
<keyword evidence="2" id="KW-0614">Plasmid</keyword>
<reference evidence="2 3" key="1">
    <citation type="journal article" date="2012" name="J. Bacteriol.">
        <title>Genome sequence of the bacterium Streptomyces davawensis JCM 4913 and heterologous production of the unique antibiotic roseoflavin.</title>
        <authorList>
            <person name="Jankowitsch F."/>
            <person name="Schwarz J."/>
            <person name="Ruckert C."/>
            <person name="Gust B."/>
            <person name="Szczepanowski R."/>
            <person name="Blom J."/>
            <person name="Pelzer S."/>
            <person name="Kalinowski J."/>
            <person name="Mack M."/>
        </authorList>
    </citation>
    <scope>NUCLEOTIDE SEQUENCE [LARGE SCALE GENOMIC DNA]</scope>
    <source>
        <strain evidence="3">DSM 101723 / JCM 4913 / KCC S-0913 / 768</strain>
        <plasmid evidence="2 3">pSDA1</plasmid>
    </source>
</reference>
<evidence type="ECO:0000313" key="2">
    <source>
        <dbReference type="EMBL" id="CCK32974.1"/>
    </source>
</evidence>
<feature type="compositionally biased region" description="Basic and acidic residues" evidence="1">
    <location>
        <begin position="101"/>
        <end position="114"/>
    </location>
</feature>
<proteinExistence type="predicted"/>
<dbReference type="Proteomes" id="UP000008043">
    <property type="component" value="Plasmid pSDA1"/>
</dbReference>
<name>K4RH45_STRDJ</name>
<keyword evidence="3" id="KW-1185">Reference proteome</keyword>